<keyword evidence="2" id="KW-0148">Chlorophyll</keyword>
<gene>
    <name evidence="10" type="ORF">CWATWH0005_91</name>
</gene>
<name>T2ITS6_CROWT</name>
<protein>
    <submittedName>
        <fullName evidence="10">Chlorophyll a(B) binding protein, photosystem II CP43 protein (PsbC) homolog</fullName>
    </submittedName>
</protein>
<dbReference type="Proteomes" id="UP000017981">
    <property type="component" value="Unassembled WGS sequence"/>
</dbReference>
<evidence type="ECO:0000256" key="4">
    <source>
        <dbReference type="ARBA" id="ARBA00022692"/>
    </source>
</evidence>
<evidence type="ECO:0000256" key="9">
    <source>
        <dbReference type="SAM" id="Phobius"/>
    </source>
</evidence>
<feature type="transmembrane region" description="Helical" evidence="9">
    <location>
        <begin position="282"/>
        <end position="303"/>
    </location>
</feature>
<feature type="transmembrane region" description="Helical" evidence="9">
    <location>
        <begin position="126"/>
        <end position="150"/>
    </location>
</feature>
<sequence>MGQIAGLREKIIPLLKEESSMNNALFWTPVMRSLGWTANAQENQTMGAPLLGGNMRFVDLSGRLLGAHVAHAGLIVLWAGAMTLFELSRLNVDLPMYEQNLILLPHLATLGLGIGENGQVIDTYPYYVIAMLHLISSAVLGAGGIYHGVLGPEKLDQQGFGYDWQDGKKMTSILGIHLVLLGIGAALLVLKANQWGGIYDPLVGEVRIVEPNLDPIRIFGYLFGFSPDGWTITGMASVNNLEDIVGGHLWVSLLCISGGIYHIFSEPTGWAKRALIWNGEAYLSYSLGALALAGFSVACFVSVNDIAYPSLFYGAIGETGDSVRAALASVHAALGFLALLGHLWHAYQARAASRGVDYGTFFDLVAKNSTQALTT</sequence>
<evidence type="ECO:0000313" key="10">
    <source>
        <dbReference type="EMBL" id="CCQ55545.1"/>
    </source>
</evidence>
<evidence type="ECO:0000256" key="7">
    <source>
        <dbReference type="ARBA" id="ARBA00023078"/>
    </source>
</evidence>
<dbReference type="NCBIfam" id="TIGR03041">
    <property type="entry name" value="PS_antenn_a_b"/>
    <property type="match status" value="1"/>
</dbReference>
<dbReference type="GO" id="GO:0009521">
    <property type="term" value="C:photosystem"/>
    <property type="evidence" value="ECO:0007669"/>
    <property type="project" value="InterPro"/>
</dbReference>
<dbReference type="GO" id="GO:0031676">
    <property type="term" value="C:plasma membrane-derived thylakoid membrane"/>
    <property type="evidence" value="ECO:0007669"/>
    <property type="project" value="UniProtKB-SubCell"/>
</dbReference>
<comment type="subcellular location">
    <subcellularLocation>
        <location evidence="1">Cellular thylakoid membrane</location>
        <topology evidence="1">Multi-pass membrane protein</topology>
    </subcellularLocation>
</comment>
<evidence type="ECO:0000313" key="11">
    <source>
        <dbReference type="Proteomes" id="UP000017981"/>
    </source>
</evidence>
<dbReference type="Pfam" id="PF00421">
    <property type="entry name" value="PSII"/>
    <property type="match status" value="1"/>
</dbReference>
<evidence type="ECO:0000256" key="2">
    <source>
        <dbReference type="ARBA" id="ARBA00022494"/>
    </source>
</evidence>
<organism evidence="10 11">
    <name type="scientific">Crocosphaera watsonii WH 0005</name>
    <dbReference type="NCBI Taxonomy" id="423472"/>
    <lineage>
        <taxon>Bacteria</taxon>
        <taxon>Bacillati</taxon>
        <taxon>Cyanobacteriota</taxon>
        <taxon>Cyanophyceae</taxon>
        <taxon>Oscillatoriophycideae</taxon>
        <taxon>Chroococcales</taxon>
        <taxon>Aphanothecaceae</taxon>
        <taxon>Crocosphaera</taxon>
    </lineage>
</organism>
<evidence type="ECO:0000256" key="8">
    <source>
        <dbReference type="ARBA" id="ARBA00023136"/>
    </source>
</evidence>
<keyword evidence="6" id="KW-0157">Chromophore</keyword>
<feature type="transmembrane region" description="Helical" evidence="9">
    <location>
        <begin position="64"/>
        <end position="85"/>
    </location>
</feature>
<keyword evidence="8 9" id="KW-0472">Membrane</keyword>
<feature type="transmembrane region" description="Helical" evidence="9">
    <location>
        <begin position="170"/>
        <end position="190"/>
    </location>
</feature>
<evidence type="ECO:0000256" key="5">
    <source>
        <dbReference type="ARBA" id="ARBA00022989"/>
    </source>
</evidence>
<comment type="caution">
    <text evidence="10">The sequence shown here is derived from an EMBL/GenBank/DDBJ whole genome shotgun (WGS) entry which is preliminary data.</text>
</comment>
<keyword evidence="7" id="KW-0793">Thylakoid</keyword>
<accession>T2ITS6</accession>
<dbReference type="GO" id="GO:0009767">
    <property type="term" value="P:photosynthetic electron transport chain"/>
    <property type="evidence" value="ECO:0007669"/>
    <property type="project" value="InterPro"/>
</dbReference>
<keyword evidence="4 9" id="KW-0812">Transmembrane</keyword>
<evidence type="ECO:0000256" key="1">
    <source>
        <dbReference type="ARBA" id="ARBA00004636"/>
    </source>
</evidence>
<keyword evidence="3" id="KW-0602">Photosynthesis</keyword>
<dbReference type="SUPFAM" id="SSF161077">
    <property type="entry name" value="Photosystem II antenna protein-like"/>
    <property type="match status" value="1"/>
</dbReference>
<dbReference type="InterPro" id="IPR000932">
    <property type="entry name" value="PS_antenna-like"/>
</dbReference>
<dbReference type="InterPro" id="IPR036001">
    <property type="entry name" value="PS_II_antenna-like_sf"/>
</dbReference>
<dbReference type="EMBL" id="CAQL01000424">
    <property type="protein sequence ID" value="CCQ55545.1"/>
    <property type="molecule type" value="Genomic_DNA"/>
</dbReference>
<proteinExistence type="predicted"/>
<feature type="transmembrane region" description="Helical" evidence="9">
    <location>
        <begin position="323"/>
        <end position="344"/>
    </location>
</feature>
<evidence type="ECO:0000256" key="6">
    <source>
        <dbReference type="ARBA" id="ARBA00022991"/>
    </source>
</evidence>
<evidence type="ECO:0000256" key="3">
    <source>
        <dbReference type="ARBA" id="ARBA00022531"/>
    </source>
</evidence>
<reference evidence="10 11" key="1">
    <citation type="submission" date="2013-01" db="EMBL/GenBank/DDBJ databases">
        <authorList>
            <person name="Bench S."/>
        </authorList>
    </citation>
    <scope>NUCLEOTIDE SEQUENCE [LARGE SCALE GENOMIC DNA]</scope>
    <source>
        <strain evidence="10 11">WH 0005</strain>
    </source>
</reference>
<reference evidence="10 11" key="2">
    <citation type="submission" date="2013-09" db="EMBL/GenBank/DDBJ databases">
        <title>Whole genome comparison of six Crocosphaera watsonii strains with differing phenotypes.</title>
        <authorList>
            <person name="Bench S.R."/>
            <person name="Heller P."/>
            <person name="Frank I."/>
            <person name="Arciniega M."/>
            <person name="Shilova I.N."/>
            <person name="Zehr J.P."/>
        </authorList>
    </citation>
    <scope>NUCLEOTIDE SEQUENCE [LARGE SCALE GENOMIC DNA]</scope>
    <source>
        <strain evidence="10 11">WH 0005</strain>
    </source>
</reference>
<dbReference type="GO" id="GO:0016168">
    <property type="term" value="F:chlorophyll binding"/>
    <property type="evidence" value="ECO:0007669"/>
    <property type="project" value="UniProtKB-KW"/>
</dbReference>
<dbReference type="AlphaFoldDB" id="T2ITS6"/>
<keyword evidence="5 9" id="KW-1133">Transmembrane helix</keyword>